<name>A0AAE7F8X0_9CAUD</name>
<accession>A0AAE7F8X0</accession>
<keyword evidence="3" id="KW-1185">Reference proteome</keyword>
<dbReference type="GeneID" id="77951838"/>
<organism evidence="2 3">
    <name type="scientific">Gordonia phage Clawz</name>
    <dbReference type="NCBI Taxonomy" id="2743910"/>
    <lineage>
        <taxon>Viruses</taxon>
        <taxon>Duplodnaviria</taxon>
        <taxon>Heunggongvirae</taxon>
        <taxon>Uroviricota</taxon>
        <taxon>Caudoviricetes</taxon>
        <taxon>Clawzvirus</taxon>
        <taxon>Clawzvirus clawz</taxon>
    </lineage>
</organism>
<evidence type="ECO:0000313" key="3">
    <source>
        <dbReference type="Proteomes" id="UP000821895"/>
    </source>
</evidence>
<gene>
    <name evidence="2" type="primary">82</name>
    <name evidence="2" type="ORF">SEA_CLAWZ_82</name>
</gene>
<dbReference type="Pfam" id="PF26096">
    <property type="entry name" value="DUF8033"/>
    <property type="match status" value="1"/>
</dbReference>
<proteinExistence type="predicted"/>
<evidence type="ECO:0000313" key="2">
    <source>
        <dbReference type="EMBL" id="QKY79994.1"/>
    </source>
</evidence>
<evidence type="ECO:0000259" key="1">
    <source>
        <dbReference type="Pfam" id="PF26096"/>
    </source>
</evidence>
<dbReference type="RefSeq" id="YP_010675511.1">
    <property type="nucleotide sequence ID" value="NC_071004.1"/>
</dbReference>
<feature type="domain" description="DUF8033" evidence="1">
    <location>
        <begin position="33"/>
        <end position="93"/>
    </location>
</feature>
<protein>
    <recommendedName>
        <fullName evidence="1">DUF8033 domain-containing protein</fullName>
    </recommendedName>
</protein>
<sequence length="101" mass="11539">MNVKTKTSKRSEHIEAVRDVRSFDGGTVWADTYPNGLRVTLGDLPPQWSKELSVVDGPLYVVFSYRTPIAWRTHDRIVIPPVKYSATTTRHQNIVKEAWSL</sequence>
<dbReference type="KEGG" id="vg:77951838"/>
<dbReference type="InterPro" id="IPR058346">
    <property type="entry name" value="DUF8033"/>
</dbReference>
<dbReference type="Proteomes" id="UP000821895">
    <property type="component" value="Segment"/>
</dbReference>
<dbReference type="EMBL" id="MT498058">
    <property type="protein sequence ID" value="QKY79994.1"/>
    <property type="molecule type" value="Genomic_DNA"/>
</dbReference>
<reference evidence="2" key="1">
    <citation type="submission" date="2020-05" db="EMBL/GenBank/DDBJ databases">
        <authorList>
            <person name="Conneilly E.M."/>
            <person name="Corace M.L."/>
            <person name="Daly D."/>
            <person name="Dejene M.A."/>
            <person name="Deng Y."/>
            <person name="Kelly J.M."/>
            <person name="Masiello C.S."/>
            <person name="McDonough D."/>
            <person name="Musser E."/>
            <person name="Pecorale A.L."/>
            <person name="Ray R.F."/>
            <person name="Regan I.M."/>
            <person name="Shedd N.A."/>
            <person name="Tatone J.R."/>
            <person name="Tocci C.W."/>
            <person name="Zarate C.M."/>
            <person name="Whitefleet-Smith J.L."/>
            <person name="Garlena R.A."/>
            <person name="Russell D.A."/>
            <person name="Pope W.H."/>
            <person name="Jacobs-Sera D."/>
            <person name="Hatfull G.F."/>
        </authorList>
    </citation>
    <scope>NUCLEOTIDE SEQUENCE</scope>
</reference>